<accession>R9PDE3</accession>
<dbReference type="InterPro" id="IPR024969">
    <property type="entry name" value="EIF3F/CSN6-like_C"/>
</dbReference>
<evidence type="ECO:0000313" key="4">
    <source>
        <dbReference type="EMBL" id="GAC99393.1"/>
    </source>
</evidence>
<evidence type="ECO:0000256" key="2">
    <source>
        <dbReference type="RuleBase" id="RU367006"/>
    </source>
</evidence>
<dbReference type="OrthoDB" id="1378at2759"/>
<dbReference type="GO" id="GO:0000338">
    <property type="term" value="P:protein deneddylation"/>
    <property type="evidence" value="ECO:0007669"/>
    <property type="project" value="InterPro"/>
</dbReference>
<dbReference type="CDD" id="cd08063">
    <property type="entry name" value="MPN_CSN6"/>
    <property type="match status" value="1"/>
</dbReference>
<feature type="domain" description="MPN" evidence="3">
    <location>
        <begin position="37"/>
        <end position="181"/>
    </location>
</feature>
<dbReference type="HOGENOM" id="CLU_483221_0_0_1"/>
<keyword evidence="2" id="KW-0736">Signalosome</keyword>
<proteinExistence type="inferred from homology"/>
<evidence type="ECO:0000313" key="5">
    <source>
        <dbReference type="Proteomes" id="UP000014071"/>
    </source>
</evidence>
<dbReference type="Gene3D" id="3.40.140.10">
    <property type="entry name" value="Cytidine Deaminase, domain 2"/>
    <property type="match status" value="1"/>
</dbReference>
<dbReference type="Proteomes" id="UP000014071">
    <property type="component" value="Unassembled WGS sequence"/>
</dbReference>
<evidence type="ECO:0000259" key="3">
    <source>
        <dbReference type="PROSITE" id="PS50249"/>
    </source>
</evidence>
<dbReference type="PANTHER" id="PTHR10540">
    <property type="entry name" value="EUKARYOTIC TRANSLATION INITIATION FACTOR 3 SUBUNIT F-RELATED"/>
    <property type="match status" value="1"/>
</dbReference>
<dbReference type="EMBL" id="DF238831">
    <property type="protein sequence ID" value="GAC99393.1"/>
    <property type="molecule type" value="Genomic_DNA"/>
</dbReference>
<keyword evidence="2" id="KW-0963">Cytoplasm</keyword>
<dbReference type="GO" id="GO:0008237">
    <property type="term" value="F:metallopeptidase activity"/>
    <property type="evidence" value="ECO:0007669"/>
    <property type="project" value="InterPro"/>
</dbReference>
<evidence type="ECO:0000256" key="1">
    <source>
        <dbReference type="ARBA" id="ARBA00010893"/>
    </source>
</evidence>
<comment type="function">
    <text evidence="2">Component of the COP9 signalosome complex (CSN), a complex involved in various cellular and developmental processes.</text>
</comment>
<dbReference type="AlphaFoldDB" id="R9PDE3"/>
<dbReference type="GeneID" id="24112259"/>
<dbReference type="PANTHER" id="PTHR10540:SF8">
    <property type="entry name" value="COP9 SIGNALOSOME COMPLEX SUBUNIT 6"/>
    <property type="match status" value="1"/>
</dbReference>
<dbReference type="PROSITE" id="PS50249">
    <property type="entry name" value="MPN"/>
    <property type="match status" value="1"/>
</dbReference>
<dbReference type="GO" id="GO:0008180">
    <property type="term" value="C:COP9 signalosome"/>
    <property type="evidence" value="ECO:0007669"/>
    <property type="project" value="UniProtKB-UniRule"/>
</dbReference>
<dbReference type="InterPro" id="IPR000555">
    <property type="entry name" value="JAMM/MPN+_dom"/>
</dbReference>
<sequence length="564" mass="62893">MASQIAGPSGSSPSFKTSTLSPVVLDNHSSASIGSNISLHPLPILNISEHLVRTRLQSQDEQLTVYGVLLGTQQGRDIEIQNSFEIRLDPPTLASSAPTINHAFLKSRQAQYKQVFPTLDLLGWYTIGDVPTPQDLEVHKQLLAYNETPLLVQLHQTVSSFENAEANGELPIRVYESVVELVRGETTQFFVPAGYKIETGEAERIAVDHASKAGAESGGDHQGTMLAGMQAQHSAISKLNDRIRQVLAYLQAVKGGAAAWDHHALRQIQTVVANLPQTALPELQEELLRVSVRCIEMQKYRQVFLDRAGSQTIGQRRRCHLDSRSSKVTSLTSTLTVHTRWSLFECSGTQRCPPNQLPFRAYGKSPHNERGSGSLDFSVPDRLLGTQRFNGIESVMSRLTVLTSAADSPQCERQIQGDKHCTSCDPRQRRRASQTATHFRIRMGVHMAMFPAPTVDPLDRCTYSPETSYHWGCRIVFLTREDAEVVCGKRARRSDARSLNDFQIRPLRGDGEFIFHVSFLLPFQARWNWAFSGNAQERCTKLLMCRVQPALLCISASPHSCRQR</sequence>
<dbReference type="eggNOG" id="KOG3050">
    <property type="taxonomic scope" value="Eukaryota"/>
</dbReference>
<keyword evidence="5" id="KW-1185">Reference proteome</keyword>
<dbReference type="InterPro" id="IPR037518">
    <property type="entry name" value="MPN"/>
</dbReference>
<dbReference type="InterPro" id="IPR033859">
    <property type="entry name" value="MPN_CSN6"/>
</dbReference>
<name>R9PDE3_PSEHS</name>
<reference evidence="5" key="1">
    <citation type="journal article" date="2013" name="Genome Announc.">
        <title>Draft genome sequence of the basidiomycetous yeast-like fungus Pseudozyma hubeiensis SY62, which produces an abundant amount of the biosurfactant mannosylerythritol lipids.</title>
        <authorList>
            <person name="Konishi M."/>
            <person name="Hatada Y."/>
            <person name="Horiuchi J."/>
        </authorList>
    </citation>
    <scope>NUCLEOTIDE SEQUENCE [LARGE SCALE GENOMIC DNA]</scope>
    <source>
        <strain evidence="5">SY62</strain>
    </source>
</reference>
<comment type="subcellular location">
    <subcellularLocation>
        <location evidence="2">Cytoplasm</location>
    </subcellularLocation>
    <subcellularLocation>
        <location evidence="2">Nucleus</location>
    </subcellularLocation>
</comment>
<dbReference type="RefSeq" id="XP_012192980.1">
    <property type="nucleotide sequence ID" value="XM_012337590.1"/>
</dbReference>
<dbReference type="GO" id="GO:0005737">
    <property type="term" value="C:cytoplasm"/>
    <property type="evidence" value="ECO:0007669"/>
    <property type="project" value="UniProtKB-SubCell"/>
</dbReference>
<protein>
    <recommendedName>
        <fullName evidence="2">COP9 signalosome complex subunit 6</fullName>
    </recommendedName>
</protein>
<dbReference type="SMART" id="SM00232">
    <property type="entry name" value="JAB_MPN"/>
    <property type="match status" value="1"/>
</dbReference>
<gene>
    <name evidence="4" type="ORF">PHSY_006994</name>
</gene>
<keyword evidence="2" id="KW-0539">Nucleus</keyword>
<organism evidence="4 5">
    <name type="scientific">Pseudozyma hubeiensis (strain SY62)</name>
    <name type="common">Yeast</name>
    <dbReference type="NCBI Taxonomy" id="1305764"/>
    <lineage>
        <taxon>Eukaryota</taxon>
        <taxon>Fungi</taxon>
        <taxon>Dikarya</taxon>
        <taxon>Basidiomycota</taxon>
        <taxon>Ustilaginomycotina</taxon>
        <taxon>Ustilaginomycetes</taxon>
        <taxon>Ustilaginales</taxon>
        <taxon>Ustilaginaceae</taxon>
        <taxon>Pseudozyma</taxon>
    </lineage>
</organism>
<dbReference type="Pfam" id="PF13012">
    <property type="entry name" value="MitMem_reg"/>
    <property type="match status" value="1"/>
</dbReference>
<comment type="similarity">
    <text evidence="1 2">Belongs to the peptidase M67A family. CSN6 subfamily.</text>
</comment>
<dbReference type="STRING" id="1305764.R9PDE3"/>
<dbReference type="Pfam" id="PF01398">
    <property type="entry name" value="JAB"/>
    <property type="match status" value="1"/>
</dbReference>